<sequence>MLAPSYGGSQVGAVMRYRLDPHSSYKPVAYARVTKAISQGEEGDIALGAAARPVPQIPVALHAEARLSRNASGTEIRPAVFAVTELPPAQLPLGLRAEAYVQAGYVGGNFETAFVDGQVRLDHKLAQVGGAELRLGAGVWGGAQEGAERLDAGPGISANFNLDRAPVRLSMDYRHRVAGDAQPDSGIAVTLSTGF</sequence>
<reference evidence="1 2" key="1">
    <citation type="submission" date="2019-12" db="EMBL/GenBank/DDBJ databases">
        <title>Genomic-based taxomic classification of the family Erythrobacteraceae.</title>
        <authorList>
            <person name="Xu L."/>
        </authorList>
    </citation>
    <scope>NUCLEOTIDE SEQUENCE [LARGE SCALE GENOMIC DNA]</scope>
    <source>
        <strain evidence="1 2">SW-109</strain>
    </source>
</reference>
<protein>
    <submittedName>
        <fullName evidence="1">Uncharacterized protein</fullName>
    </submittedName>
</protein>
<dbReference type="OrthoDB" id="7427399at2"/>
<name>A0A6I4UZF8_9SPHN</name>
<dbReference type="RefSeq" id="WP_160730432.1">
    <property type="nucleotide sequence ID" value="NZ_WTYP01000001.1"/>
</dbReference>
<proteinExistence type="predicted"/>
<dbReference type="EMBL" id="WTYP01000001">
    <property type="protein sequence ID" value="MXP47297.1"/>
    <property type="molecule type" value="Genomic_DNA"/>
</dbReference>
<gene>
    <name evidence="1" type="ORF">GRI43_07815</name>
</gene>
<evidence type="ECO:0000313" key="2">
    <source>
        <dbReference type="Proteomes" id="UP000471435"/>
    </source>
</evidence>
<accession>A0A6I4UZF8</accession>
<organism evidence="1 2">
    <name type="scientific">Pontixanthobacter luteolus</name>
    <dbReference type="NCBI Taxonomy" id="295089"/>
    <lineage>
        <taxon>Bacteria</taxon>
        <taxon>Pseudomonadati</taxon>
        <taxon>Pseudomonadota</taxon>
        <taxon>Alphaproteobacteria</taxon>
        <taxon>Sphingomonadales</taxon>
        <taxon>Erythrobacteraceae</taxon>
        <taxon>Pontixanthobacter</taxon>
    </lineage>
</organism>
<dbReference type="Proteomes" id="UP000471435">
    <property type="component" value="Unassembled WGS sequence"/>
</dbReference>
<keyword evidence="2" id="KW-1185">Reference proteome</keyword>
<dbReference type="AlphaFoldDB" id="A0A6I4UZF8"/>
<evidence type="ECO:0000313" key="1">
    <source>
        <dbReference type="EMBL" id="MXP47297.1"/>
    </source>
</evidence>
<comment type="caution">
    <text evidence="1">The sequence shown here is derived from an EMBL/GenBank/DDBJ whole genome shotgun (WGS) entry which is preliminary data.</text>
</comment>